<evidence type="ECO:0000256" key="1">
    <source>
        <dbReference type="SAM" id="MobiDB-lite"/>
    </source>
</evidence>
<name>A0A2I2KQP4_9ACTN</name>
<dbReference type="RefSeq" id="WP_207770289.1">
    <property type="nucleotide sequence ID" value="NZ_FZMO01000128.1"/>
</dbReference>
<evidence type="ECO:0000313" key="2">
    <source>
        <dbReference type="EMBL" id="SNQ47991.1"/>
    </source>
</evidence>
<keyword evidence="3" id="KW-1185">Reference proteome</keyword>
<evidence type="ECO:0000313" key="3">
    <source>
        <dbReference type="Proteomes" id="UP000234331"/>
    </source>
</evidence>
<accession>A0A2I2KQP4</accession>
<dbReference type="EMBL" id="FZMO01000128">
    <property type="protein sequence ID" value="SNQ47991.1"/>
    <property type="molecule type" value="Genomic_DNA"/>
</dbReference>
<dbReference type="Pfam" id="PF21848">
    <property type="entry name" value="DUF6907"/>
    <property type="match status" value="1"/>
</dbReference>
<dbReference type="Proteomes" id="UP000234331">
    <property type="component" value="Unassembled WGS sequence"/>
</dbReference>
<organism evidence="2 3">
    <name type="scientific">Frankia canadensis</name>
    <dbReference type="NCBI Taxonomy" id="1836972"/>
    <lineage>
        <taxon>Bacteria</taxon>
        <taxon>Bacillati</taxon>
        <taxon>Actinomycetota</taxon>
        <taxon>Actinomycetes</taxon>
        <taxon>Frankiales</taxon>
        <taxon>Frankiaceae</taxon>
        <taxon>Frankia</taxon>
    </lineage>
</organism>
<sequence length="134" mass="13894">MTDDLRRSCPSWCREPAGHLHPQSGGPGDCHAAEIATVRLGEIPGLRGATPPIHVKIEQYVTDATAYPPVISLDFGGAGEPSGSDFLTPEEAYALAAALRQAVITLRTAGCSRGGQQVPPSAGVVPGRQAEPGR</sequence>
<dbReference type="AlphaFoldDB" id="A0A2I2KQP4"/>
<reference evidence="2 3" key="1">
    <citation type="submission" date="2017-06" db="EMBL/GenBank/DDBJ databases">
        <authorList>
            <person name="Kim H.J."/>
            <person name="Triplett B.A."/>
        </authorList>
    </citation>
    <scope>NUCLEOTIDE SEQUENCE [LARGE SCALE GENOMIC DNA]</scope>
    <source>
        <strain evidence="2">FRACA_ARgP5</strain>
    </source>
</reference>
<proteinExistence type="predicted"/>
<protein>
    <submittedName>
        <fullName evidence="2">Uncharacterized protein</fullName>
    </submittedName>
</protein>
<gene>
    <name evidence="2" type="ORF">FRACA_2130001</name>
</gene>
<feature type="region of interest" description="Disordered" evidence="1">
    <location>
        <begin position="111"/>
        <end position="134"/>
    </location>
</feature>
<dbReference type="InterPro" id="IPR054202">
    <property type="entry name" value="DUF6907"/>
</dbReference>